<comment type="caution">
    <text evidence="1">The sequence shown here is derived from an EMBL/GenBank/DDBJ whole genome shotgun (WGS) entry which is preliminary data.</text>
</comment>
<proteinExistence type="predicted"/>
<dbReference type="EMBL" id="JAQNDL010000003">
    <property type="protein sequence ID" value="MDC0720683.1"/>
    <property type="molecule type" value="Genomic_DNA"/>
</dbReference>
<evidence type="ECO:0008006" key="3">
    <source>
        <dbReference type="Google" id="ProtNLM"/>
    </source>
</evidence>
<dbReference type="RefSeq" id="WP_272089193.1">
    <property type="nucleotide sequence ID" value="NZ_JAQNDL010000003.1"/>
</dbReference>
<protein>
    <recommendedName>
        <fullName evidence="3">Lipoprotein</fullName>
    </recommendedName>
</protein>
<evidence type="ECO:0000313" key="2">
    <source>
        <dbReference type="Proteomes" id="UP001221686"/>
    </source>
</evidence>
<gene>
    <name evidence="1" type="ORF">POL25_27510</name>
</gene>
<accession>A0ABT5E494</accession>
<evidence type="ECO:0000313" key="1">
    <source>
        <dbReference type="EMBL" id="MDC0720683.1"/>
    </source>
</evidence>
<reference evidence="1 2" key="1">
    <citation type="submission" date="2022-11" db="EMBL/GenBank/DDBJ databases">
        <title>Minimal conservation of predation-associated metabolite biosynthetic gene clusters underscores biosynthetic potential of Myxococcota including descriptions for ten novel species: Archangium lansinium sp. nov., Myxococcus landrumus sp. nov., Nannocystis bai.</title>
        <authorList>
            <person name="Ahearne A."/>
            <person name="Stevens C."/>
            <person name="Dowd S."/>
        </authorList>
    </citation>
    <scope>NUCLEOTIDE SEQUENCE [LARGE SCALE GENOMIC DNA]</scope>
    <source>
        <strain evidence="1 2">BB15-2</strain>
    </source>
</reference>
<keyword evidence="2" id="KW-1185">Reference proteome</keyword>
<sequence length="367" mass="40050">MAGLLVVGGGCRDRERPPIVWAGEHVQVGTDLDLDAWCPGTLTLLDSHTALLKEMFDAPADHVVTYYLYPSPISDRICPKPSTACYLPDEGAAVTTDLFNLHEIVHAVQWAHGGMPHVFDEGAATYWGGRGHGAGAEDARGLQFRSLIDNAWSEGLGSRGYWLAAKFTSYLIHANGLESYVALLKATSWDQSRANFEKTFDQAMGMTLDDAISDYEAELEWWYCDAPATQYWFHGCAQPGDVLPTGETTHFDLDISCADPEVVGPSSHASPDGTLRIWRDITLELTSTDQFITFDAPQDGEPSTVLVELKPCTTDCSLALTETVRLNPGPDGTEFSPSVLPGRYVLRVSRAAEDPGPVQIRWLQAGS</sequence>
<name>A0ABT5E494_9BACT</name>
<dbReference type="Proteomes" id="UP001221686">
    <property type="component" value="Unassembled WGS sequence"/>
</dbReference>
<organism evidence="1 2">
    <name type="scientific">Nannocystis bainbridge</name>
    <dbReference type="NCBI Taxonomy" id="2995303"/>
    <lineage>
        <taxon>Bacteria</taxon>
        <taxon>Pseudomonadati</taxon>
        <taxon>Myxococcota</taxon>
        <taxon>Polyangia</taxon>
        <taxon>Nannocystales</taxon>
        <taxon>Nannocystaceae</taxon>
        <taxon>Nannocystis</taxon>
    </lineage>
</organism>